<evidence type="ECO:0000256" key="1">
    <source>
        <dbReference type="SAM" id="MobiDB-lite"/>
    </source>
</evidence>
<dbReference type="EMBL" id="PYDT01000011">
    <property type="protein sequence ID" value="THU45442.1"/>
    <property type="molecule type" value="Genomic_DNA"/>
</dbReference>
<keyword evidence="3" id="KW-1185">Reference proteome</keyword>
<sequence>MRVGEARCVAFAGMKRPRNDGVGERRRRAAGSACTRSWPRKNRSHSGANVRSELVRNRNAILGADGGLRRNPALPPPRAEARVARRNSATSSASSISGMPGSVLGIRIRWARTNTTGIDTNRTKQMTNGHEEIIARSRSCSRFLHKTFIGTSRQRSVLRGFIPQTYPPNRQQKRELGAPIDSIPQQAPVSGIKIESCRAGTDQKTRLERQKRGECSEGESTNRGFCSLSSLLLTLLC</sequence>
<feature type="region of interest" description="Disordered" evidence="1">
    <location>
        <begin position="17"/>
        <end position="52"/>
    </location>
</feature>
<name>A0A4S8IDW2_MUSBA</name>
<proteinExistence type="predicted"/>
<comment type="caution">
    <text evidence="2">The sequence shown here is derived from an EMBL/GenBank/DDBJ whole genome shotgun (WGS) entry which is preliminary data.</text>
</comment>
<reference evidence="2 3" key="1">
    <citation type="journal article" date="2019" name="Nat. Plants">
        <title>Genome sequencing of Musa balbisiana reveals subgenome evolution and function divergence in polyploid bananas.</title>
        <authorList>
            <person name="Yao X."/>
        </authorList>
    </citation>
    <scope>NUCLEOTIDE SEQUENCE [LARGE SCALE GENOMIC DNA]</scope>
    <source>
        <strain evidence="3">cv. DH-PKW</strain>
        <tissue evidence="2">Leaves</tissue>
    </source>
</reference>
<organism evidence="2 3">
    <name type="scientific">Musa balbisiana</name>
    <name type="common">Banana</name>
    <dbReference type="NCBI Taxonomy" id="52838"/>
    <lineage>
        <taxon>Eukaryota</taxon>
        <taxon>Viridiplantae</taxon>
        <taxon>Streptophyta</taxon>
        <taxon>Embryophyta</taxon>
        <taxon>Tracheophyta</taxon>
        <taxon>Spermatophyta</taxon>
        <taxon>Magnoliopsida</taxon>
        <taxon>Liliopsida</taxon>
        <taxon>Zingiberales</taxon>
        <taxon>Musaceae</taxon>
        <taxon>Musa</taxon>
    </lineage>
</organism>
<dbReference type="AlphaFoldDB" id="A0A4S8IDW2"/>
<feature type="compositionally biased region" description="Low complexity" evidence="1">
    <location>
        <begin position="86"/>
        <end position="97"/>
    </location>
</feature>
<protein>
    <submittedName>
        <fullName evidence="2">Uncharacterized protein</fullName>
    </submittedName>
</protein>
<evidence type="ECO:0000313" key="2">
    <source>
        <dbReference type="EMBL" id="THU45442.1"/>
    </source>
</evidence>
<evidence type="ECO:0000313" key="3">
    <source>
        <dbReference type="Proteomes" id="UP000317650"/>
    </source>
</evidence>
<dbReference type="Proteomes" id="UP000317650">
    <property type="component" value="Chromosome 2"/>
</dbReference>
<gene>
    <name evidence="2" type="ORF">C4D60_Mb02t17980</name>
</gene>
<accession>A0A4S8IDW2</accession>
<feature type="region of interest" description="Disordered" evidence="1">
    <location>
        <begin position="64"/>
        <end position="98"/>
    </location>
</feature>